<keyword evidence="3" id="KW-0012">Acyltransferase</keyword>
<dbReference type="Pfam" id="PF22691">
    <property type="entry name" value="Thiolase_C_1"/>
    <property type="match status" value="1"/>
</dbReference>
<evidence type="ECO:0000259" key="1">
    <source>
        <dbReference type="Pfam" id="PF00108"/>
    </source>
</evidence>
<evidence type="ECO:0000313" key="4">
    <source>
        <dbReference type="Proteomes" id="UP001595462"/>
    </source>
</evidence>
<organism evidence="3 4">
    <name type="scientific">Salinisphaera aquimarina</name>
    <dbReference type="NCBI Taxonomy" id="2094031"/>
    <lineage>
        <taxon>Bacteria</taxon>
        <taxon>Pseudomonadati</taxon>
        <taxon>Pseudomonadota</taxon>
        <taxon>Gammaproteobacteria</taxon>
        <taxon>Salinisphaerales</taxon>
        <taxon>Salinisphaeraceae</taxon>
        <taxon>Salinisphaera</taxon>
    </lineage>
</organism>
<dbReference type="InterPro" id="IPR055140">
    <property type="entry name" value="Thiolase_C_2"/>
</dbReference>
<dbReference type="InterPro" id="IPR020616">
    <property type="entry name" value="Thiolase_N"/>
</dbReference>
<protein>
    <submittedName>
        <fullName evidence="3">Thiolase family protein</fullName>
        <ecNumber evidence="3">2.3.1.-</ecNumber>
    </submittedName>
</protein>
<dbReference type="PANTHER" id="PTHR42870:SF1">
    <property type="entry name" value="NON-SPECIFIC LIPID-TRANSFER PROTEIN-LIKE 2"/>
    <property type="match status" value="1"/>
</dbReference>
<feature type="domain" description="Thiolase N-terminal" evidence="1">
    <location>
        <begin position="6"/>
        <end position="220"/>
    </location>
</feature>
<feature type="domain" description="Thiolase C-terminal" evidence="2">
    <location>
        <begin position="234"/>
        <end position="378"/>
    </location>
</feature>
<proteinExistence type="predicted"/>
<gene>
    <name evidence="3" type="ORF">ACFOSU_04545</name>
</gene>
<dbReference type="SUPFAM" id="SSF53901">
    <property type="entry name" value="Thiolase-like"/>
    <property type="match status" value="2"/>
</dbReference>
<sequence>MTPAWITGTGLTAFGRREGFDTLDLMSDAATEALADAGCERTEIDGLVTGYSTAMPHLMLATVFAEHFGLEPHYAHAVQMGGATGCGMAMLARLLVASGQCRNVLVVAGENRLTNTGGRDSAIRTLSQVGQANYEVPYGATIPAYYALLASLYASRYGISEPELAEMAVLMRRHAVPTTGAHLNEPIDVAEVMASRPIATPLKKLDCCPISDGAAALLVSAAPTANAAAIVGAGQAHRHQHISGLRDIDRTGASDAASRAFSQAGLDRSAIDVLGIYDSFTITAMMLLEELGFSERGRSADDIRAGRYAADGRLPLNTHGGLLSYGHSGVAGGMAHIIEVARQIAGRADIRQLNPAPRTGFVHGDGGILSAHVSLILSSEARP</sequence>
<dbReference type="InterPro" id="IPR016039">
    <property type="entry name" value="Thiolase-like"/>
</dbReference>
<dbReference type="PIRSF" id="PIRSF000429">
    <property type="entry name" value="Ac-CoA_Ac_transf"/>
    <property type="match status" value="1"/>
</dbReference>
<keyword evidence="3" id="KW-0808">Transferase</keyword>
<dbReference type="EMBL" id="JBHRSS010000003">
    <property type="protein sequence ID" value="MFC3103155.1"/>
    <property type="molecule type" value="Genomic_DNA"/>
</dbReference>
<dbReference type="InterPro" id="IPR002155">
    <property type="entry name" value="Thiolase"/>
</dbReference>
<evidence type="ECO:0000259" key="2">
    <source>
        <dbReference type="Pfam" id="PF22691"/>
    </source>
</evidence>
<comment type="caution">
    <text evidence="3">The sequence shown here is derived from an EMBL/GenBank/DDBJ whole genome shotgun (WGS) entry which is preliminary data.</text>
</comment>
<dbReference type="GO" id="GO:0016746">
    <property type="term" value="F:acyltransferase activity"/>
    <property type="evidence" value="ECO:0007669"/>
    <property type="project" value="UniProtKB-KW"/>
</dbReference>
<evidence type="ECO:0000313" key="3">
    <source>
        <dbReference type="EMBL" id="MFC3103155.1"/>
    </source>
</evidence>
<dbReference type="Proteomes" id="UP001595462">
    <property type="component" value="Unassembled WGS sequence"/>
</dbReference>
<dbReference type="Pfam" id="PF00108">
    <property type="entry name" value="Thiolase_N"/>
    <property type="match status" value="1"/>
</dbReference>
<reference evidence="4" key="1">
    <citation type="journal article" date="2019" name="Int. J. Syst. Evol. Microbiol.">
        <title>The Global Catalogue of Microorganisms (GCM) 10K type strain sequencing project: providing services to taxonomists for standard genome sequencing and annotation.</title>
        <authorList>
            <consortium name="The Broad Institute Genomics Platform"/>
            <consortium name="The Broad Institute Genome Sequencing Center for Infectious Disease"/>
            <person name="Wu L."/>
            <person name="Ma J."/>
        </authorList>
    </citation>
    <scope>NUCLEOTIDE SEQUENCE [LARGE SCALE GENOMIC DNA]</scope>
    <source>
        <strain evidence="4">KCTC 52640</strain>
    </source>
</reference>
<accession>A0ABV7EP63</accession>
<dbReference type="CDD" id="cd00829">
    <property type="entry name" value="SCP-x_thiolase"/>
    <property type="match status" value="1"/>
</dbReference>
<name>A0ABV7EP63_9GAMM</name>
<dbReference type="PANTHER" id="PTHR42870">
    <property type="entry name" value="ACETYL-COA C-ACETYLTRANSFERASE"/>
    <property type="match status" value="1"/>
</dbReference>
<dbReference type="EC" id="2.3.1.-" evidence="3"/>
<dbReference type="Gene3D" id="3.40.47.10">
    <property type="match status" value="1"/>
</dbReference>
<keyword evidence="4" id="KW-1185">Reference proteome</keyword>
<dbReference type="RefSeq" id="WP_380686911.1">
    <property type="nucleotide sequence ID" value="NZ_JBHRSS010000003.1"/>
</dbReference>